<feature type="transmembrane region" description="Helical" evidence="1">
    <location>
        <begin position="21"/>
        <end position="44"/>
    </location>
</feature>
<keyword evidence="1" id="KW-0812">Transmembrane</keyword>
<comment type="caution">
    <text evidence="2">The sequence shown here is derived from an EMBL/GenBank/DDBJ whole genome shotgun (WGS) entry which is preliminary data.</text>
</comment>
<gene>
    <name evidence="2" type="ORF">I7822_09300</name>
</gene>
<reference evidence="2 3" key="1">
    <citation type="submission" date="2021-03" db="EMBL/GenBank/DDBJ databases">
        <title>Whole genome sequence of Metabacillus bambusae BG109.</title>
        <authorList>
            <person name="Jeong J.W."/>
        </authorList>
    </citation>
    <scope>NUCLEOTIDE SEQUENCE [LARGE SCALE GENOMIC DNA]</scope>
    <source>
        <strain evidence="2 3">BG109</strain>
    </source>
</reference>
<dbReference type="EMBL" id="JAGDEL010000005">
    <property type="protein sequence ID" value="MBO1511865.1"/>
    <property type="molecule type" value="Genomic_DNA"/>
</dbReference>
<organism evidence="2 3">
    <name type="scientific">Metabacillus bambusae</name>
    <dbReference type="NCBI Taxonomy" id="2795218"/>
    <lineage>
        <taxon>Bacteria</taxon>
        <taxon>Bacillati</taxon>
        <taxon>Bacillota</taxon>
        <taxon>Bacilli</taxon>
        <taxon>Bacillales</taxon>
        <taxon>Bacillaceae</taxon>
        <taxon>Metabacillus</taxon>
    </lineage>
</organism>
<accession>A0ABS3N136</accession>
<dbReference type="RefSeq" id="WP_207977260.1">
    <property type="nucleotide sequence ID" value="NZ_JAGDEL010000005.1"/>
</dbReference>
<evidence type="ECO:0000313" key="3">
    <source>
        <dbReference type="Proteomes" id="UP000663981"/>
    </source>
</evidence>
<evidence type="ECO:0000256" key="1">
    <source>
        <dbReference type="SAM" id="Phobius"/>
    </source>
</evidence>
<name>A0ABS3N136_9BACI</name>
<keyword evidence="1" id="KW-1133">Transmembrane helix</keyword>
<keyword evidence="3" id="KW-1185">Reference proteome</keyword>
<dbReference type="Proteomes" id="UP000663981">
    <property type="component" value="Unassembled WGS sequence"/>
</dbReference>
<keyword evidence="1" id="KW-0472">Membrane</keyword>
<evidence type="ECO:0000313" key="2">
    <source>
        <dbReference type="EMBL" id="MBO1511865.1"/>
    </source>
</evidence>
<sequence length="47" mass="5295">MGNDKPKNENKNEKKPVNDGCVLPGCVDFFLLPLQIIILGHHFFNSI</sequence>
<proteinExistence type="predicted"/>
<protein>
    <submittedName>
        <fullName evidence="2">Uncharacterized protein</fullName>
    </submittedName>
</protein>